<feature type="domain" description="DRBM" evidence="4">
    <location>
        <begin position="280"/>
        <end position="331"/>
    </location>
</feature>
<dbReference type="GO" id="GO:0070920">
    <property type="term" value="P:regulation of regulatory ncRNA processing"/>
    <property type="evidence" value="ECO:0007669"/>
    <property type="project" value="TreeGrafter"/>
</dbReference>
<dbReference type="AlphaFoldDB" id="A0A9P0HZM9"/>
<gene>
    <name evidence="5" type="ORF">SPLIT_LOCUS3810</name>
</gene>
<dbReference type="InterPro" id="IPR014720">
    <property type="entry name" value="dsRBD_dom"/>
</dbReference>
<feature type="region of interest" description="Disordered" evidence="3">
    <location>
        <begin position="29"/>
        <end position="103"/>
    </location>
</feature>
<evidence type="ECO:0000256" key="3">
    <source>
        <dbReference type="SAM" id="MobiDB-lite"/>
    </source>
</evidence>
<evidence type="ECO:0000256" key="2">
    <source>
        <dbReference type="PROSITE-ProRule" id="PRU00266"/>
    </source>
</evidence>
<evidence type="ECO:0000313" key="6">
    <source>
        <dbReference type="Proteomes" id="UP001153321"/>
    </source>
</evidence>
<dbReference type="GO" id="GO:0003725">
    <property type="term" value="F:double-stranded RNA binding"/>
    <property type="evidence" value="ECO:0007669"/>
    <property type="project" value="TreeGrafter"/>
</dbReference>
<organism evidence="5 6">
    <name type="scientific">Spodoptera littoralis</name>
    <name type="common">Egyptian cotton leafworm</name>
    <dbReference type="NCBI Taxonomy" id="7109"/>
    <lineage>
        <taxon>Eukaryota</taxon>
        <taxon>Metazoa</taxon>
        <taxon>Ecdysozoa</taxon>
        <taxon>Arthropoda</taxon>
        <taxon>Hexapoda</taxon>
        <taxon>Insecta</taxon>
        <taxon>Pterygota</taxon>
        <taxon>Neoptera</taxon>
        <taxon>Endopterygota</taxon>
        <taxon>Lepidoptera</taxon>
        <taxon>Glossata</taxon>
        <taxon>Ditrysia</taxon>
        <taxon>Noctuoidea</taxon>
        <taxon>Noctuidae</taxon>
        <taxon>Amphipyrinae</taxon>
        <taxon>Spodoptera</taxon>
    </lineage>
</organism>
<proteinExistence type="predicted"/>
<sequence>MAYNNKQYNTRFSGRYNTPGQFVPAAETYVSPQPQRKAQQHQNLQPVQVSEQTKEDDINMADTPVAPKNDDATPARPHWMKSKLPGVKKVSNKERRRRQNESLRRLLTPKNALMVLNEILPAEQVASVSQFKVEPSSNNQYYKAPNTHSFCADLTVDGTNYKGYGDNKLMARNAAAEQAIRDLIIKKMNKVINSDSGSNSGDCSTDEDALPMIQLASFALHKLFTEWEYEGHKVPQLKPAALSGSESVQESQGKKPKELPANAVDMHPCMLLTYMRPHMEYRELAVEGDRPQNMLFTMGVEVDGSTYIGKAPNKKEARKLAAKAACTSLFGVVYPEGASAGAGAGRGRARARASSGAPRRRHSSPRPACRTPPC</sequence>
<dbReference type="SUPFAM" id="SSF54768">
    <property type="entry name" value="dsRNA-binding domain-like"/>
    <property type="match status" value="2"/>
</dbReference>
<feature type="domain" description="DRBM" evidence="4">
    <location>
        <begin position="111"/>
        <end position="185"/>
    </location>
</feature>
<dbReference type="Gene3D" id="3.30.160.20">
    <property type="match status" value="2"/>
</dbReference>
<dbReference type="SMART" id="SM00358">
    <property type="entry name" value="DSRM"/>
    <property type="match status" value="2"/>
</dbReference>
<feature type="region of interest" description="Disordered" evidence="3">
    <location>
        <begin position="338"/>
        <end position="374"/>
    </location>
</feature>
<dbReference type="PANTHER" id="PTHR46205">
    <property type="entry name" value="LOQUACIOUS, ISOFORM B"/>
    <property type="match status" value="1"/>
</dbReference>
<dbReference type="GO" id="GO:0005634">
    <property type="term" value="C:nucleus"/>
    <property type="evidence" value="ECO:0007669"/>
    <property type="project" value="TreeGrafter"/>
</dbReference>
<protein>
    <recommendedName>
        <fullName evidence="4">DRBM domain-containing protein</fullName>
    </recommendedName>
</protein>
<dbReference type="PANTHER" id="PTHR46205:SF5">
    <property type="entry name" value="BLANKS-RELATED"/>
    <property type="match status" value="1"/>
</dbReference>
<dbReference type="InterPro" id="IPR051247">
    <property type="entry name" value="RLC_Component"/>
</dbReference>
<dbReference type="GO" id="GO:0030422">
    <property type="term" value="P:siRNA processing"/>
    <property type="evidence" value="ECO:0007669"/>
    <property type="project" value="TreeGrafter"/>
</dbReference>
<evidence type="ECO:0000259" key="4">
    <source>
        <dbReference type="PROSITE" id="PS50137"/>
    </source>
</evidence>
<dbReference type="Pfam" id="PF00035">
    <property type="entry name" value="dsrm"/>
    <property type="match status" value="1"/>
</dbReference>
<feature type="region of interest" description="Disordered" evidence="3">
    <location>
        <begin position="240"/>
        <end position="260"/>
    </location>
</feature>
<keyword evidence="1 2" id="KW-0694">RNA-binding</keyword>
<evidence type="ECO:0000256" key="1">
    <source>
        <dbReference type="ARBA" id="ARBA00022884"/>
    </source>
</evidence>
<dbReference type="EMBL" id="LR824548">
    <property type="protein sequence ID" value="CAH1638452.1"/>
    <property type="molecule type" value="Genomic_DNA"/>
</dbReference>
<dbReference type="GO" id="GO:0070578">
    <property type="term" value="C:RISC-loading complex"/>
    <property type="evidence" value="ECO:0007669"/>
    <property type="project" value="TreeGrafter"/>
</dbReference>
<accession>A0A9P0HZM9</accession>
<dbReference type="GO" id="GO:0005737">
    <property type="term" value="C:cytoplasm"/>
    <property type="evidence" value="ECO:0007669"/>
    <property type="project" value="TreeGrafter"/>
</dbReference>
<evidence type="ECO:0000313" key="5">
    <source>
        <dbReference type="EMBL" id="CAH1638452.1"/>
    </source>
</evidence>
<feature type="compositionally biased region" description="Polar residues" evidence="3">
    <location>
        <begin position="30"/>
        <end position="51"/>
    </location>
</feature>
<name>A0A9P0HZM9_SPOLI</name>
<dbReference type="Proteomes" id="UP001153321">
    <property type="component" value="Chromosome 17"/>
</dbReference>
<dbReference type="GO" id="GO:0035197">
    <property type="term" value="F:siRNA binding"/>
    <property type="evidence" value="ECO:0007669"/>
    <property type="project" value="TreeGrafter"/>
</dbReference>
<dbReference type="GO" id="GO:0016442">
    <property type="term" value="C:RISC complex"/>
    <property type="evidence" value="ECO:0007669"/>
    <property type="project" value="TreeGrafter"/>
</dbReference>
<reference evidence="5" key="1">
    <citation type="submission" date="2022-02" db="EMBL/GenBank/DDBJ databases">
        <authorList>
            <person name="King R."/>
        </authorList>
    </citation>
    <scope>NUCLEOTIDE SEQUENCE</scope>
</reference>
<keyword evidence="6" id="KW-1185">Reference proteome</keyword>
<dbReference type="PROSITE" id="PS50137">
    <property type="entry name" value="DS_RBD"/>
    <property type="match status" value="2"/>
</dbReference>